<dbReference type="SUPFAM" id="SSF54928">
    <property type="entry name" value="RNA-binding domain, RBD"/>
    <property type="match status" value="3"/>
</dbReference>
<dbReference type="SMART" id="SM00360">
    <property type="entry name" value="RRM"/>
    <property type="match status" value="3"/>
</dbReference>
<gene>
    <name evidence="5" type="ORF">GBAR_LOCUS2394</name>
</gene>
<protein>
    <submittedName>
        <fullName evidence="5">Heterogeneous nuclear ribonucleoprotein L</fullName>
    </submittedName>
</protein>
<accession>A0AA35QZT0</accession>
<name>A0AA35QZT0_GEOBA</name>
<dbReference type="CDD" id="cd12424">
    <property type="entry name" value="RRM3_hnRNPL_like"/>
    <property type="match status" value="1"/>
</dbReference>
<reference evidence="5" key="1">
    <citation type="submission" date="2023-03" db="EMBL/GenBank/DDBJ databases">
        <authorList>
            <person name="Steffen K."/>
            <person name="Cardenas P."/>
        </authorList>
    </citation>
    <scope>NUCLEOTIDE SEQUENCE</scope>
</reference>
<dbReference type="Pfam" id="PF00076">
    <property type="entry name" value="RRM_1"/>
    <property type="match status" value="1"/>
</dbReference>
<keyword evidence="1" id="KW-0677">Repeat</keyword>
<dbReference type="Proteomes" id="UP001174909">
    <property type="component" value="Unassembled WGS sequence"/>
</dbReference>
<dbReference type="InterPro" id="IPR012677">
    <property type="entry name" value="Nucleotide-bd_a/b_plait_sf"/>
</dbReference>
<comment type="caution">
    <text evidence="5">The sequence shown here is derived from an EMBL/GenBank/DDBJ whole genome shotgun (WGS) entry which is preliminary data.</text>
</comment>
<evidence type="ECO:0000259" key="4">
    <source>
        <dbReference type="PROSITE" id="PS50102"/>
    </source>
</evidence>
<dbReference type="Pfam" id="PF11835">
    <property type="entry name" value="RRM_8"/>
    <property type="match status" value="1"/>
</dbReference>
<organism evidence="5 6">
    <name type="scientific">Geodia barretti</name>
    <name type="common">Barrett's horny sponge</name>
    <dbReference type="NCBI Taxonomy" id="519541"/>
    <lineage>
        <taxon>Eukaryota</taxon>
        <taxon>Metazoa</taxon>
        <taxon>Porifera</taxon>
        <taxon>Demospongiae</taxon>
        <taxon>Heteroscleromorpha</taxon>
        <taxon>Tetractinellida</taxon>
        <taxon>Astrophorina</taxon>
        <taxon>Geodiidae</taxon>
        <taxon>Geodia</taxon>
    </lineage>
</organism>
<dbReference type="PANTHER" id="PTHR15592">
    <property type="entry name" value="MATRIN 3/NUCLEAR PROTEIN 220-RELATED"/>
    <property type="match status" value="1"/>
</dbReference>
<dbReference type="FunFam" id="3.30.70.330:FF:000072">
    <property type="entry name" value="heterogeneous nuclear ribonucleoprotein L isoform X1"/>
    <property type="match status" value="1"/>
</dbReference>
<keyword evidence="6" id="KW-1185">Reference proteome</keyword>
<evidence type="ECO:0000256" key="3">
    <source>
        <dbReference type="PROSITE-ProRule" id="PRU00176"/>
    </source>
</evidence>
<sequence>MAEKHPLDQTHFEEFGQSLGVQKRIKLEDQVENCSNLPSGDPHNAPPSRVVHARAVPDGCTHTQMIAALTKFGSISYVTMMPRLRQALVEFENTEDAINCVSSCQASQVYIMDRPVFFNYSTSQEITRSPYGIVPGGTHDQMGGSMNAFGENHILLFTIFNPLYPITVDVIRTICSPYGFVQRIVIFRKNGLQVLVEFESDASASRAKQQLDGADIYAGCCTLKIEYAKTQKLNVYKNDEMTWDFTAQAGRTLQSGYGGPGRMQQGLRGNLPNVPNVPNVPAFAPPQPPTGQYNMVGTPAMAGTGSVLMIYGLAQGKFNCDHIFNLLCSYGNVLKVKILLNKPGTAMAHLDNPQGAKNAIHHLHGHGLMGSTLELNYSRHSYIADYSQGGTLADGTPCWKDFSQSRNNRFLTAEGTSKNRIVAPAKILHFYNGPPDSSDESIRELFEKVGASAPDGIKFFSQGPTVKSATGLMEWGDVDLALDAFVLGNHHTLFAKNGQAYTFKMAFSSNTSLDSSGGGGGSGVINA</sequence>
<dbReference type="CDD" id="cd12694">
    <property type="entry name" value="RRM2_hnRNPL_like"/>
    <property type="match status" value="1"/>
</dbReference>
<dbReference type="AlphaFoldDB" id="A0AA35QZT0"/>
<dbReference type="InterPro" id="IPR035979">
    <property type="entry name" value="RBD_domain_sf"/>
</dbReference>
<dbReference type="PROSITE" id="PS50102">
    <property type="entry name" value="RRM"/>
    <property type="match status" value="1"/>
</dbReference>
<dbReference type="CDD" id="cd12689">
    <property type="entry name" value="RRM1_hnRNPL_like"/>
    <property type="match status" value="1"/>
</dbReference>
<dbReference type="GO" id="GO:1990904">
    <property type="term" value="C:ribonucleoprotein complex"/>
    <property type="evidence" value="ECO:0007669"/>
    <property type="project" value="UniProtKB-KW"/>
</dbReference>
<dbReference type="GO" id="GO:0003723">
    <property type="term" value="F:RNA binding"/>
    <property type="evidence" value="ECO:0007669"/>
    <property type="project" value="UniProtKB-UniRule"/>
</dbReference>
<proteinExistence type="predicted"/>
<dbReference type="Pfam" id="PF13893">
    <property type="entry name" value="RRM_5"/>
    <property type="match status" value="1"/>
</dbReference>
<dbReference type="InterPro" id="IPR021790">
    <property type="entry name" value="PTBP1-like_RRM2"/>
</dbReference>
<keyword evidence="2 3" id="KW-0694">RNA-binding</keyword>
<dbReference type="Gene3D" id="3.30.70.330">
    <property type="match status" value="4"/>
</dbReference>
<feature type="domain" description="RRM" evidence="4">
    <location>
        <begin position="306"/>
        <end position="380"/>
    </location>
</feature>
<dbReference type="EMBL" id="CASHTH010000344">
    <property type="protein sequence ID" value="CAI7998296.1"/>
    <property type="molecule type" value="Genomic_DNA"/>
</dbReference>
<evidence type="ECO:0000256" key="1">
    <source>
        <dbReference type="ARBA" id="ARBA00022737"/>
    </source>
</evidence>
<keyword evidence="5" id="KW-0687">Ribonucleoprotein</keyword>
<dbReference type="InterPro" id="IPR000504">
    <property type="entry name" value="RRM_dom"/>
</dbReference>
<dbReference type="InterPro" id="IPR055204">
    <property type="entry name" value="HNRNPL_RRM"/>
</dbReference>
<evidence type="ECO:0000313" key="5">
    <source>
        <dbReference type="EMBL" id="CAI7998296.1"/>
    </source>
</evidence>
<dbReference type="Pfam" id="PF22976">
    <property type="entry name" value="RRM_10"/>
    <property type="match status" value="1"/>
</dbReference>
<evidence type="ECO:0000256" key="2">
    <source>
        <dbReference type="ARBA" id="ARBA00022884"/>
    </source>
</evidence>
<evidence type="ECO:0000313" key="6">
    <source>
        <dbReference type="Proteomes" id="UP001174909"/>
    </source>
</evidence>